<evidence type="ECO:0000313" key="3">
    <source>
        <dbReference type="Proteomes" id="UP001494588"/>
    </source>
</evidence>
<dbReference type="RefSeq" id="WP_201662744.1">
    <property type="nucleotide sequence ID" value="NZ_CAJHCS010000081.1"/>
</dbReference>
<accession>A0ABU9QST8</accession>
<comment type="caution">
    <text evidence="2">The sequence shown here is derived from an EMBL/GenBank/DDBJ whole genome shotgun (WGS) entry which is preliminary data.</text>
</comment>
<gene>
    <name evidence="2" type="ORF">V4C55_43645</name>
</gene>
<name>A0ABU9QST8_9BURK</name>
<evidence type="ECO:0000259" key="1">
    <source>
        <dbReference type="Pfam" id="PF18864"/>
    </source>
</evidence>
<dbReference type="Proteomes" id="UP001494588">
    <property type="component" value="Unassembled WGS sequence"/>
</dbReference>
<organism evidence="2 3">
    <name type="scientific">Paraburkholderia sabiae</name>
    <dbReference type="NCBI Taxonomy" id="273251"/>
    <lineage>
        <taxon>Bacteria</taxon>
        <taxon>Pseudomonadati</taxon>
        <taxon>Pseudomonadota</taxon>
        <taxon>Betaproteobacteria</taxon>
        <taxon>Burkholderiales</taxon>
        <taxon>Burkholderiaceae</taxon>
        <taxon>Paraburkholderia</taxon>
    </lineage>
</organism>
<dbReference type="EMBL" id="JAZHGC010000106">
    <property type="protein sequence ID" value="MEM5292531.1"/>
    <property type="molecule type" value="Genomic_DNA"/>
</dbReference>
<dbReference type="Pfam" id="PF18864">
    <property type="entry name" value="AbiTii"/>
    <property type="match status" value="1"/>
</dbReference>
<proteinExistence type="predicted"/>
<reference evidence="2 3" key="1">
    <citation type="submission" date="2024-01" db="EMBL/GenBank/DDBJ databases">
        <title>The diversity of rhizobia nodulating Mimosa spp. in eleven states of Brazil covering several biomes is determined by host plant, location, and edaphic factors.</title>
        <authorList>
            <person name="Rouws L."/>
            <person name="Barauna A."/>
            <person name="Beukes C."/>
            <person name="De Faria S.M."/>
            <person name="Gross E."/>
            <person name="Dos Reis Junior F.B."/>
            <person name="Simon M."/>
            <person name="Maluk M."/>
            <person name="Odee D.W."/>
            <person name="Kenicer G."/>
            <person name="Young J.P.W."/>
            <person name="Reis V.M."/>
            <person name="Zilli J."/>
            <person name="James E.K."/>
        </authorList>
    </citation>
    <scope>NUCLEOTIDE SEQUENCE [LARGE SCALE GENOMIC DNA]</scope>
    <source>
        <strain evidence="2 3">JPY77</strain>
    </source>
</reference>
<protein>
    <recommendedName>
        <fullName evidence="1">AbiTii domain-containing protein</fullName>
    </recommendedName>
</protein>
<evidence type="ECO:0000313" key="2">
    <source>
        <dbReference type="EMBL" id="MEM5292531.1"/>
    </source>
</evidence>
<feature type="domain" description="AbiTii" evidence="1">
    <location>
        <begin position="3"/>
        <end position="64"/>
    </location>
</feature>
<sequence>MASLVLELQREALNTQGSVGHLLRMAFVVARKLGVSEFERWVSSEMNGYKDADDLPEYRLLSGSVVARSCKLIQQRS</sequence>
<dbReference type="InterPro" id="IPR041304">
    <property type="entry name" value="AbiTii"/>
</dbReference>
<keyword evidence="3" id="KW-1185">Reference proteome</keyword>